<dbReference type="Gene3D" id="3.40.50.1820">
    <property type="entry name" value="alpha/beta hydrolase"/>
    <property type="match status" value="1"/>
</dbReference>
<dbReference type="SUPFAM" id="SSF53474">
    <property type="entry name" value="alpha/beta-Hydrolases"/>
    <property type="match status" value="1"/>
</dbReference>
<feature type="signal peptide" evidence="1">
    <location>
        <begin position="1"/>
        <end position="33"/>
    </location>
</feature>
<sequence>MAQHFFGPRARRALAGALLAAAVVVPLAGAAQASDVPAPAPSGRPTLTNGGVAALDARYAASRADILAAARYADTAGDPTRATELRVLAQQSRDFLSFDGRDGGRTVEVLGDLAHARRIAVLVPGSDTNLDTYERFHADAAALEQAAGGDATHTAVVAWLGYATPETVSPTVLTDDRADQAAPQLVAFVRQLQQLEPDARTTLACHSYGSTVCARAASGLHVADLVLYGSPGVGSDAATVADLHTTATVWAGRSSGDWIADVPHVRVPLGFTTLGLGTDPVSPGFGARIFAAGSGTHSQYLKPGSQALRSIAAIVSGAADATADDRADATGGAS</sequence>
<protein>
    <recommendedName>
        <fullName evidence="2">DUF1023 domain-containing protein</fullName>
    </recommendedName>
</protein>
<name>A0A931B8C6_9ACTN</name>
<dbReference type="InterPro" id="IPR029058">
    <property type="entry name" value="AB_hydrolase_fold"/>
</dbReference>
<keyword evidence="4" id="KW-1185">Reference proteome</keyword>
<dbReference type="Pfam" id="PF06259">
    <property type="entry name" value="Abhydrolase_8"/>
    <property type="match status" value="1"/>
</dbReference>
<dbReference type="AlphaFoldDB" id="A0A931B8C6"/>
<feature type="domain" description="DUF1023" evidence="2">
    <location>
        <begin position="99"/>
        <end position="266"/>
    </location>
</feature>
<evidence type="ECO:0000313" key="4">
    <source>
        <dbReference type="Proteomes" id="UP000657385"/>
    </source>
</evidence>
<proteinExistence type="predicted"/>
<feature type="chain" id="PRO_5037680312" description="DUF1023 domain-containing protein" evidence="1">
    <location>
        <begin position="34"/>
        <end position="334"/>
    </location>
</feature>
<dbReference type="Proteomes" id="UP000657385">
    <property type="component" value="Unassembled WGS sequence"/>
</dbReference>
<evidence type="ECO:0000259" key="2">
    <source>
        <dbReference type="Pfam" id="PF06259"/>
    </source>
</evidence>
<keyword evidence="1" id="KW-0732">Signal</keyword>
<gene>
    <name evidence="3" type="ORF">I2501_28625</name>
</gene>
<reference evidence="3" key="1">
    <citation type="submission" date="2020-11" db="EMBL/GenBank/DDBJ databases">
        <title>Isolation and identification of active actinomycetes.</title>
        <authorList>
            <person name="Yu B."/>
        </authorList>
    </citation>
    <scope>NUCLEOTIDE SEQUENCE</scope>
    <source>
        <strain evidence="3">NEAU-YB345</strain>
    </source>
</reference>
<comment type="caution">
    <text evidence="3">The sequence shown here is derived from an EMBL/GenBank/DDBJ whole genome shotgun (WGS) entry which is preliminary data.</text>
</comment>
<evidence type="ECO:0000256" key="1">
    <source>
        <dbReference type="SAM" id="SignalP"/>
    </source>
</evidence>
<dbReference type="RefSeq" id="WP_196197168.1">
    <property type="nucleotide sequence ID" value="NZ_JADPRT010000014.1"/>
</dbReference>
<organism evidence="3 4">
    <name type="scientific">Streptacidiphilus fuscans</name>
    <dbReference type="NCBI Taxonomy" id="2789292"/>
    <lineage>
        <taxon>Bacteria</taxon>
        <taxon>Bacillati</taxon>
        <taxon>Actinomycetota</taxon>
        <taxon>Actinomycetes</taxon>
        <taxon>Kitasatosporales</taxon>
        <taxon>Streptomycetaceae</taxon>
        <taxon>Streptacidiphilus</taxon>
    </lineage>
</organism>
<evidence type="ECO:0000313" key="3">
    <source>
        <dbReference type="EMBL" id="MBF9071996.1"/>
    </source>
</evidence>
<dbReference type="EMBL" id="JADPRT010000014">
    <property type="protein sequence ID" value="MBF9071996.1"/>
    <property type="molecule type" value="Genomic_DNA"/>
</dbReference>
<dbReference type="InterPro" id="IPR010427">
    <property type="entry name" value="DUF1023"/>
</dbReference>
<accession>A0A931B8C6</accession>